<protein>
    <submittedName>
        <fullName evidence="2">Uncharacterized protein</fullName>
    </submittedName>
</protein>
<organism evidence="2 3">
    <name type="scientific">Candidatus Fonsibacter lacus</name>
    <dbReference type="NCBI Taxonomy" id="2576439"/>
    <lineage>
        <taxon>Bacteria</taxon>
        <taxon>Pseudomonadati</taxon>
        <taxon>Pseudomonadota</taxon>
        <taxon>Alphaproteobacteria</taxon>
        <taxon>Candidatus Pelagibacterales</taxon>
        <taxon>Candidatus Pelagibacterales incertae sedis</taxon>
        <taxon>Candidatus Fonsibacter</taxon>
    </lineage>
</organism>
<feature type="region of interest" description="Disordered" evidence="1">
    <location>
        <begin position="74"/>
        <end position="100"/>
    </location>
</feature>
<name>A0A964XS30_9PROT</name>
<evidence type="ECO:0000313" key="3">
    <source>
        <dbReference type="Proteomes" id="UP000713222"/>
    </source>
</evidence>
<feature type="compositionally biased region" description="Basic and acidic residues" evidence="1">
    <location>
        <begin position="77"/>
        <end position="86"/>
    </location>
</feature>
<reference evidence="2" key="1">
    <citation type="submission" date="2018-10" db="EMBL/GenBank/DDBJ databases">
        <title>Iterative Subtractive Binning of Freshwater Chronoseries Metagenomes Recovers Nearly Complete Genomes from over Four Hundred Novel Species.</title>
        <authorList>
            <person name="Rodriguez-R L.M."/>
            <person name="Tsementzi D."/>
            <person name="Luo C."/>
            <person name="Konstantinidis K.T."/>
        </authorList>
    </citation>
    <scope>NUCLEOTIDE SEQUENCE</scope>
    <source>
        <strain evidence="2">WB7_6_001</strain>
    </source>
</reference>
<accession>A0A964XS30</accession>
<evidence type="ECO:0000256" key="1">
    <source>
        <dbReference type="SAM" id="MobiDB-lite"/>
    </source>
</evidence>
<comment type="caution">
    <text evidence="2">The sequence shown here is derived from an EMBL/GenBank/DDBJ whole genome shotgun (WGS) entry which is preliminary data.</text>
</comment>
<dbReference type="AlphaFoldDB" id="A0A964XS30"/>
<sequence>MDGKQRERAVKLDRRAVARLHAEIIDCADDPHKMSHHSMVEDLREYGVEVTFKQIENALRTLGYKWKEVFLPASNSDRGKKPRQPEAGDLEATQEPASGPDMRAVLNRIEQLEQTLTTWGHAEYRELHRQVHEQAQLATDRAKALIDKMSKLEKELLEKRYAEYAWLVQHSRDEARLAAERSATLRSDIRTLLRLLDQQTQPKQPTQEPQQ</sequence>
<proteinExistence type="predicted"/>
<dbReference type="Proteomes" id="UP000713222">
    <property type="component" value="Unassembled WGS sequence"/>
</dbReference>
<evidence type="ECO:0000313" key="2">
    <source>
        <dbReference type="EMBL" id="NBN88037.1"/>
    </source>
</evidence>
<gene>
    <name evidence="2" type="ORF">EBV32_02975</name>
</gene>
<dbReference type="EMBL" id="RGET01000039">
    <property type="protein sequence ID" value="NBN88037.1"/>
    <property type="molecule type" value="Genomic_DNA"/>
</dbReference>